<dbReference type="RefSeq" id="XP_014144520.1">
    <property type="nucleotide sequence ID" value="XM_014289045.1"/>
</dbReference>
<protein>
    <submittedName>
        <fullName evidence="1">Uncharacterized protein</fullName>
    </submittedName>
</protein>
<gene>
    <name evidence="1" type="ORF">SARC_16851</name>
</gene>
<evidence type="ECO:0000313" key="1">
    <source>
        <dbReference type="EMBL" id="KNC70618.1"/>
    </source>
</evidence>
<dbReference type="GeneID" id="25917355"/>
<evidence type="ECO:0000313" key="2">
    <source>
        <dbReference type="Proteomes" id="UP000054560"/>
    </source>
</evidence>
<sequence length="134" mass="15177">AGSVSNPVYILAFKTREEQGHKEHTKCSVDINDAKKLALSVEKAIEKRKMPVIFNQCENVNEGLPYLIVTCTQEQLSIAMGQYVETLKMKDIFLSYATTADAKELRDMPHTVPTPKLTPQLADHLMRKRIDMVE</sequence>
<feature type="non-terminal residue" evidence="1">
    <location>
        <position position="134"/>
    </location>
</feature>
<dbReference type="Proteomes" id="UP000054560">
    <property type="component" value="Unassembled WGS sequence"/>
</dbReference>
<dbReference type="AlphaFoldDB" id="A0A0L0F369"/>
<reference evidence="1 2" key="1">
    <citation type="submission" date="2011-02" db="EMBL/GenBank/DDBJ databases">
        <title>The Genome Sequence of Sphaeroforma arctica JP610.</title>
        <authorList>
            <consortium name="The Broad Institute Genome Sequencing Platform"/>
            <person name="Russ C."/>
            <person name="Cuomo C."/>
            <person name="Young S.K."/>
            <person name="Zeng Q."/>
            <person name="Gargeya S."/>
            <person name="Alvarado L."/>
            <person name="Berlin A."/>
            <person name="Chapman S.B."/>
            <person name="Chen Z."/>
            <person name="Freedman E."/>
            <person name="Gellesch M."/>
            <person name="Goldberg J."/>
            <person name="Griggs A."/>
            <person name="Gujja S."/>
            <person name="Heilman E."/>
            <person name="Heiman D."/>
            <person name="Howarth C."/>
            <person name="Mehta T."/>
            <person name="Neiman D."/>
            <person name="Pearson M."/>
            <person name="Roberts A."/>
            <person name="Saif S."/>
            <person name="Shea T."/>
            <person name="Shenoy N."/>
            <person name="Sisk P."/>
            <person name="Stolte C."/>
            <person name="Sykes S."/>
            <person name="White J."/>
            <person name="Yandava C."/>
            <person name="Burger G."/>
            <person name="Gray M.W."/>
            <person name="Holland P.W.H."/>
            <person name="King N."/>
            <person name="Lang F.B.F."/>
            <person name="Roger A.J."/>
            <person name="Ruiz-Trillo I."/>
            <person name="Haas B."/>
            <person name="Nusbaum C."/>
            <person name="Birren B."/>
        </authorList>
    </citation>
    <scope>NUCLEOTIDE SEQUENCE [LARGE SCALE GENOMIC DNA]</scope>
    <source>
        <strain evidence="1 2">JP610</strain>
    </source>
</reference>
<feature type="non-terminal residue" evidence="1">
    <location>
        <position position="1"/>
    </location>
</feature>
<proteinExistence type="predicted"/>
<organism evidence="1 2">
    <name type="scientific">Sphaeroforma arctica JP610</name>
    <dbReference type="NCBI Taxonomy" id="667725"/>
    <lineage>
        <taxon>Eukaryota</taxon>
        <taxon>Ichthyosporea</taxon>
        <taxon>Ichthyophonida</taxon>
        <taxon>Sphaeroforma</taxon>
    </lineage>
</organism>
<keyword evidence="2" id="KW-1185">Reference proteome</keyword>
<accession>A0A0L0F369</accession>
<dbReference type="EMBL" id="KQ250655">
    <property type="protein sequence ID" value="KNC70618.1"/>
    <property type="molecule type" value="Genomic_DNA"/>
</dbReference>
<name>A0A0L0F369_9EUKA</name>